<feature type="transmembrane region" description="Helical" evidence="2">
    <location>
        <begin position="181"/>
        <end position="200"/>
    </location>
</feature>
<keyword evidence="2" id="KW-0812">Transmembrane</keyword>
<evidence type="ECO:0000256" key="1">
    <source>
        <dbReference type="ARBA" id="ARBA00012528"/>
    </source>
</evidence>
<dbReference type="PANTHER" id="PTHR45138">
    <property type="entry name" value="REGULATORY COMPONENTS OF SENSORY TRANSDUCTION SYSTEM"/>
    <property type="match status" value="1"/>
</dbReference>
<dbReference type="EC" id="2.7.7.65" evidence="1"/>
<dbReference type="GO" id="GO:0005886">
    <property type="term" value="C:plasma membrane"/>
    <property type="evidence" value="ECO:0007669"/>
    <property type="project" value="TreeGrafter"/>
</dbReference>
<evidence type="ECO:0000259" key="3">
    <source>
        <dbReference type="PROSITE" id="PS50887"/>
    </source>
</evidence>
<dbReference type="InterPro" id="IPR050469">
    <property type="entry name" value="Diguanylate_Cyclase"/>
</dbReference>
<gene>
    <name evidence="4" type="ORF">LMG26788_00017</name>
</gene>
<dbReference type="Pfam" id="PF00990">
    <property type="entry name" value="GGDEF"/>
    <property type="match status" value="1"/>
</dbReference>
<dbReference type="InterPro" id="IPR000160">
    <property type="entry name" value="GGDEF_dom"/>
</dbReference>
<feature type="transmembrane region" description="Helical" evidence="2">
    <location>
        <begin position="121"/>
        <end position="139"/>
    </location>
</feature>
<dbReference type="SMART" id="SM00267">
    <property type="entry name" value="GGDEF"/>
    <property type="match status" value="1"/>
</dbReference>
<reference evidence="4 5" key="1">
    <citation type="submission" date="2020-04" db="EMBL/GenBank/DDBJ databases">
        <authorList>
            <person name="De Canck E."/>
        </authorList>
    </citation>
    <scope>NUCLEOTIDE SEQUENCE [LARGE SCALE GENOMIC DNA]</scope>
    <source>
        <strain evidence="4 5">LMG 26788</strain>
    </source>
</reference>
<dbReference type="RefSeq" id="WP_175131462.1">
    <property type="nucleotide sequence ID" value="NZ_CADIJV010000002.1"/>
</dbReference>
<dbReference type="NCBIfam" id="TIGR00254">
    <property type="entry name" value="GGDEF"/>
    <property type="match status" value="1"/>
</dbReference>
<feature type="transmembrane region" description="Helical" evidence="2">
    <location>
        <begin position="64"/>
        <end position="85"/>
    </location>
</feature>
<feature type="transmembrane region" description="Helical" evidence="2">
    <location>
        <begin position="37"/>
        <end position="58"/>
    </location>
</feature>
<dbReference type="GO" id="GO:1902201">
    <property type="term" value="P:negative regulation of bacterial-type flagellum-dependent cell motility"/>
    <property type="evidence" value="ECO:0007669"/>
    <property type="project" value="TreeGrafter"/>
</dbReference>
<dbReference type="EMBL" id="CADIKZ010000001">
    <property type="protein sequence ID" value="CAB3816037.1"/>
    <property type="molecule type" value="Genomic_DNA"/>
</dbReference>
<dbReference type="Proteomes" id="UP000494203">
    <property type="component" value="Unassembled WGS sequence"/>
</dbReference>
<dbReference type="InterPro" id="IPR043128">
    <property type="entry name" value="Rev_trsase/Diguanyl_cyclase"/>
</dbReference>
<organism evidence="4 5">
    <name type="scientific">Achromobacter pulmonis</name>
    <dbReference type="NCBI Taxonomy" id="1389932"/>
    <lineage>
        <taxon>Bacteria</taxon>
        <taxon>Pseudomonadati</taxon>
        <taxon>Pseudomonadota</taxon>
        <taxon>Betaproteobacteria</taxon>
        <taxon>Burkholderiales</taxon>
        <taxon>Alcaligenaceae</taxon>
        <taxon>Achromobacter</taxon>
    </lineage>
</organism>
<protein>
    <recommendedName>
        <fullName evidence="1">diguanylate cyclase</fullName>
        <ecNumber evidence="1">2.7.7.65</ecNumber>
    </recommendedName>
</protein>
<dbReference type="PROSITE" id="PS50887">
    <property type="entry name" value="GGDEF"/>
    <property type="match status" value="1"/>
</dbReference>
<feature type="transmembrane region" description="Helical" evidence="2">
    <location>
        <begin position="151"/>
        <end position="175"/>
    </location>
</feature>
<dbReference type="InterPro" id="IPR029787">
    <property type="entry name" value="Nucleotide_cyclase"/>
</dbReference>
<dbReference type="SUPFAM" id="SSF55073">
    <property type="entry name" value="Nucleotide cyclase"/>
    <property type="match status" value="1"/>
</dbReference>
<evidence type="ECO:0000313" key="4">
    <source>
        <dbReference type="EMBL" id="CAB3816037.1"/>
    </source>
</evidence>
<feature type="transmembrane region" description="Helical" evidence="2">
    <location>
        <begin position="97"/>
        <end position="115"/>
    </location>
</feature>
<sequence length="391" mass="42060">MHVDLLTLYFITIGTLLASAGLTFWEHRTHPNRSRSLGILAAGFATLAVGCICALFRADMPAAIGAPLSNLVILGGYLLVLNGVASLNGRHYRKRSAGLLVVMALIWLAAGVPGQERVWKYVSALPIAIVSALTAWELLRCDSMRMLKTRNFAVAVAGVHALIYFGRAFLLPWWVAVDGPSVHLLASNITMYEGVLYSVLLPMTLIKLIREETHVQLVHESQTDYLTRLGNRRWFFEQGARLIASNAGREPIAVLAFDLDHFKAINDRFGHHTGDLVLAAFATAARDVLGPQVILARLGGEEFAALLAGDDARRAHPLGAAAARRFATGVANPADGLGIAATVSIGLAYFDEDVPPLADALARADLALYRAKSLGGNRLEAALEVERAAAD</sequence>
<accession>A0A6S7CLP8</accession>
<keyword evidence="2" id="KW-0472">Membrane</keyword>
<name>A0A6S7CLP8_9BURK</name>
<proteinExistence type="predicted"/>
<dbReference type="CDD" id="cd01949">
    <property type="entry name" value="GGDEF"/>
    <property type="match status" value="1"/>
</dbReference>
<feature type="domain" description="GGDEF" evidence="3">
    <location>
        <begin position="250"/>
        <end position="384"/>
    </location>
</feature>
<dbReference type="PANTHER" id="PTHR45138:SF5">
    <property type="entry name" value="BIFUNCTIONAL PERIPLASMIC SUBSTRATE BINDING PROTEIN_CYTOPLASMIC DIGUANYLATE CYCLASE"/>
    <property type="match status" value="1"/>
</dbReference>
<dbReference type="Gene3D" id="3.30.70.270">
    <property type="match status" value="1"/>
</dbReference>
<keyword evidence="5" id="KW-1185">Reference proteome</keyword>
<keyword evidence="2" id="KW-1133">Transmembrane helix</keyword>
<dbReference type="AlphaFoldDB" id="A0A6S7CLP8"/>
<evidence type="ECO:0000313" key="5">
    <source>
        <dbReference type="Proteomes" id="UP000494203"/>
    </source>
</evidence>
<dbReference type="GO" id="GO:0052621">
    <property type="term" value="F:diguanylate cyclase activity"/>
    <property type="evidence" value="ECO:0007669"/>
    <property type="project" value="UniProtKB-EC"/>
</dbReference>
<evidence type="ECO:0000256" key="2">
    <source>
        <dbReference type="SAM" id="Phobius"/>
    </source>
</evidence>
<feature type="transmembrane region" description="Helical" evidence="2">
    <location>
        <begin position="6"/>
        <end position="25"/>
    </location>
</feature>
<dbReference type="GO" id="GO:0043709">
    <property type="term" value="P:cell adhesion involved in single-species biofilm formation"/>
    <property type="evidence" value="ECO:0007669"/>
    <property type="project" value="TreeGrafter"/>
</dbReference>